<name>A0ACD5X3P3_AVESA</name>
<organism evidence="1 2">
    <name type="scientific">Avena sativa</name>
    <name type="common">Oat</name>
    <dbReference type="NCBI Taxonomy" id="4498"/>
    <lineage>
        <taxon>Eukaryota</taxon>
        <taxon>Viridiplantae</taxon>
        <taxon>Streptophyta</taxon>
        <taxon>Embryophyta</taxon>
        <taxon>Tracheophyta</taxon>
        <taxon>Spermatophyta</taxon>
        <taxon>Magnoliopsida</taxon>
        <taxon>Liliopsida</taxon>
        <taxon>Poales</taxon>
        <taxon>Poaceae</taxon>
        <taxon>BOP clade</taxon>
        <taxon>Pooideae</taxon>
        <taxon>Poodae</taxon>
        <taxon>Poeae</taxon>
        <taxon>Poeae Chloroplast Group 1 (Aveneae type)</taxon>
        <taxon>Aveninae</taxon>
        <taxon>Avena</taxon>
    </lineage>
</organism>
<accession>A0ACD5X3P3</accession>
<reference evidence="1" key="1">
    <citation type="submission" date="2021-05" db="EMBL/GenBank/DDBJ databases">
        <authorList>
            <person name="Scholz U."/>
            <person name="Mascher M."/>
            <person name="Fiebig A."/>
        </authorList>
    </citation>
    <scope>NUCLEOTIDE SEQUENCE [LARGE SCALE GENOMIC DNA]</scope>
</reference>
<dbReference type="EnsemblPlants" id="AVESA.00010b.r2.4CG1323630.1">
    <property type="protein sequence ID" value="AVESA.00010b.r2.4CG1323630.1.CDS.1"/>
    <property type="gene ID" value="AVESA.00010b.r2.4CG1323630"/>
</dbReference>
<dbReference type="Proteomes" id="UP001732700">
    <property type="component" value="Chromosome 4C"/>
</dbReference>
<sequence>MCPRATAEHGGAAMWTASAQSFGEEEYIDLDLSSCGEYEFRVCRSRAAASAPCADEMLCRGRLHKVKLPDAEATTGGCGSRRSTATVAPLQHSHARSAQQPARTRADGCGRKAVRARLRVFFRSLFASRTSCSDRERCRGGSKAATPVCQTKSGGGAGPTTTLRNSIELEKLMDEAEEEKHASSSVRQRKSFSGVIRWRPLTTTTAAAGRSRNSCGSAPAALKRSSSCRSESEGLIQGAIAYCKRSQFARKSVGDAALCSSSRA</sequence>
<reference evidence="1" key="2">
    <citation type="submission" date="2025-09" db="UniProtKB">
        <authorList>
            <consortium name="EnsemblPlants"/>
        </authorList>
    </citation>
    <scope>IDENTIFICATION</scope>
</reference>
<evidence type="ECO:0000313" key="1">
    <source>
        <dbReference type="EnsemblPlants" id="AVESA.00010b.r2.4CG1323630.1.CDS.1"/>
    </source>
</evidence>
<evidence type="ECO:0000313" key="2">
    <source>
        <dbReference type="Proteomes" id="UP001732700"/>
    </source>
</evidence>
<keyword evidence="2" id="KW-1185">Reference proteome</keyword>
<protein>
    <submittedName>
        <fullName evidence="1">Uncharacterized protein</fullName>
    </submittedName>
</protein>
<proteinExistence type="predicted"/>